<sequence length="92" mass="10550">MPCTWLYNWWSPFTRPSLQLGVRESDLMLLRTSLVDGTVCAMSTRLHPGCALLQGTMEGPDFPVLSAVVRRHNLVHSFVPRAIKILFRDEFY</sequence>
<dbReference type="EMBL" id="JANPWB010000013">
    <property type="protein sequence ID" value="KAJ1108493.1"/>
    <property type="molecule type" value="Genomic_DNA"/>
</dbReference>
<evidence type="ECO:0000313" key="1">
    <source>
        <dbReference type="EMBL" id="KAJ1108493.1"/>
    </source>
</evidence>
<organism evidence="1 2">
    <name type="scientific">Pleurodeles waltl</name>
    <name type="common">Iberian ribbed newt</name>
    <dbReference type="NCBI Taxonomy" id="8319"/>
    <lineage>
        <taxon>Eukaryota</taxon>
        <taxon>Metazoa</taxon>
        <taxon>Chordata</taxon>
        <taxon>Craniata</taxon>
        <taxon>Vertebrata</taxon>
        <taxon>Euteleostomi</taxon>
        <taxon>Amphibia</taxon>
        <taxon>Batrachia</taxon>
        <taxon>Caudata</taxon>
        <taxon>Salamandroidea</taxon>
        <taxon>Salamandridae</taxon>
        <taxon>Pleurodelinae</taxon>
        <taxon>Pleurodeles</taxon>
    </lineage>
</organism>
<accession>A0AAV7N5K2</accession>
<comment type="caution">
    <text evidence="1">The sequence shown here is derived from an EMBL/GenBank/DDBJ whole genome shotgun (WGS) entry which is preliminary data.</text>
</comment>
<name>A0AAV7N5K2_PLEWA</name>
<keyword evidence="2" id="KW-1185">Reference proteome</keyword>
<reference evidence="1" key="1">
    <citation type="journal article" date="2022" name="bioRxiv">
        <title>Sequencing and chromosome-scale assembly of the giantPleurodeles waltlgenome.</title>
        <authorList>
            <person name="Brown T."/>
            <person name="Elewa A."/>
            <person name="Iarovenko S."/>
            <person name="Subramanian E."/>
            <person name="Araus A.J."/>
            <person name="Petzold A."/>
            <person name="Susuki M."/>
            <person name="Suzuki K.-i.T."/>
            <person name="Hayashi T."/>
            <person name="Toyoda A."/>
            <person name="Oliveira C."/>
            <person name="Osipova E."/>
            <person name="Leigh N.D."/>
            <person name="Simon A."/>
            <person name="Yun M.H."/>
        </authorList>
    </citation>
    <scope>NUCLEOTIDE SEQUENCE</scope>
    <source>
        <strain evidence="1">20211129_DDA</strain>
        <tissue evidence="1">Liver</tissue>
    </source>
</reference>
<evidence type="ECO:0000313" key="2">
    <source>
        <dbReference type="Proteomes" id="UP001066276"/>
    </source>
</evidence>
<dbReference type="Proteomes" id="UP001066276">
    <property type="component" value="Chromosome 9"/>
</dbReference>
<dbReference type="AlphaFoldDB" id="A0AAV7N5K2"/>
<protein>
    <submittedName>
        <fullName evidence="1">Uncharacterized protein</fullName>
    </submittedName>
</protein>
<proteinExistence type="predicted"/>
<gene>
    <name evidence="1" type="ORF">NDU88_005869</name>
</gene>